<evidence type="ECO:0000313" key="4">
    <source>
        <dbReference type="Proteomes" id="UP000324209"/>
    </source>
</evidence>
<proteinExistence type="predicted"/>
<evidence type="ECO:0000256" key="2">
    <source>
        <dbReference type="ARBA" id="ARBA00022695"/>
    </source>
</evidence>
<sequence>MIKAVIITAAGSSSRMKGKGKKELKVLKGRTVLERAVLPFVLSEQFDHICVTYPAGNKEEMEKALKRINFPISYVQGGDSRQASVYNALITLRETYSDLVLIHDGARPHISEELIERVLTGTIERGNSTPVIPSVSAMKILNSHGDIEQHLVRKSTVSAQTPQGFSFQEILEAHEKANADDDSYIDDSEIWSRYIGPAHTVKGDPENIKITYPGDLKGK</sequence>
<dbReference type="Proteomes" id="UP000324209">
    <property type="component" value="Chromosome"/>
</dbReference>
<dbReference type="PROSITE" id="PS01295">
    <property type="entry name" value="ISPD"/>
    <property type="match status" value="1"/>
</dbReference>
<dbReference type="InterPro" id="IPR050088">
    <property type="entry name" value="IspD/TarI_cytidylyltransf_bact"/>
</dbReference>
<gene>
    <name evidence="3" type="ORF">EXM22_15140</name>
</gene>
<dbReference type="AlphaFoldDB" id="A0A5C1QPX9"/>
<dbReference type="InterPro" id="IPR029044">
    <property type="entry name" value="Nucleotide-diphossugar_trans"/>
</dbReference>
<dbReference type="Pfam" id="PF01128">
    <property type="entry name" value="IspD"/>
    <property type="match status" value="1"/>
</dbReference>
<dbReference type="OrthoDB" id="9806837at2"/>
<dbReference type="InterPro" id="IPR034683">
    <property type="entry name" value="IspD/TarI"/>
</dbReference>
<dbReference type="SUPFAM" id="SSF53448">
    <property type="entry name" value="Nucleotide-diphospho-sugar transferases"/>
    <property type="match status" value="1"/>
</dbReference>
<keyword evidence="4" id="KW-1185">Reference proteome</keyword>
<keyword evidence="2 3" id="KW-0548">Nucleotidyltransferase</keyword>
<organism evidence="3 4">
    <name type="scientific">Oceanispirochaeta crateris</name>
    <dbReference type="NCBI Taxonomy" id="2518645"/>
    <lineage>
        <taxon>Bacteria</taxon>
        <taxon>Pseudomonadati</taxon>
        <taxon>Spirochaetota</taxon>
        <taxon>Spirochaetia</taxon>
        <taxon>Spirochaetales</taxon>
        <taxon>Spirochaetaceae</taxon>
        <taxon>Oceanispirochaeta</taxon>
    </lineage>
</organism>
<protein>
    <submittedName>
        <fullName evidence="3">2-C-methyl-D-erythritol 4-phosphate cytidylyltransferase</fullName>
    </submittedName>
</protein>
<evidence type="ECO:0000313" key="3">
    <source>
        <dbReference type="EMBL" id="QEN09249.1"/>
    </source>
</evidence>
<dbReference type="KEGG" id="ock:EXM22_15140"/>
<dbReference type="InterPro" id="IPR018294">
    <property type="entry name" value="ISPD_synthase_CS"/>
</dbReference>
<dbReference type="GO" id="GO:0050518">
    <property type="term" value="F:2-C-methyl-D-erythritol 4-phosphate cytidylyltransferase activity"/>
    <property type="evidence" value="ECO:0007669"/>
    <property type="project" value="TreeGrafter"/>
</dbReference>
<dbReference type="EMBL" id="CP036150">
    <property type="protein sequence ID" value="QEN09249.1"/>
    <property type="molecule type" value="Genomic_DNA"/>
</dbReference>
<dbReference type="CDD" id="cd02516">
    <property type="entry name" value="CDP-ME_synthetase"/>
    <property type="match status" value="1"/>
</dbReference>
<name>A0A5C1QPX9_9SPIO</name>
<dbReference type="GO" id="GO:0008299">
    <property type="term" value="P:isoprenoid biosynthetic process"/>
    <property type="evidence" value="ECO:0007669"/>
    <property type="project" value="InterPro"/>
</dbReference>
<evidence type="ECO:0000256" key="1">
    <source>
        <dbReference type="ARBA" id="ARBA00022679"/>
    </source>
</evidence>
<dbReference type="Gene3D" id="3.90.550.10">
    <property type="entry name" value="Spore Coat Polysaccharide Biosynthesis Protein SpsA, Chain A"/>
    <property type="match status" value="1"/>
</dbReference>
<dbReference type="RefSeq" id="WP_149487324.1">
    <property type="nucleotide sequence ID" value="NZ_CP036150.1"/>
</dbReference>
<accession>A0A5C1QPX9</accession>
<keyword evidence="1 3" id="KW-0808">Transferase</keyword>
<dbReference type="PANTHER" id="PTHR32125:SF4">
    <property type="entry name" value="2-C-METHYL-D-ERYTHRITOL 4-PHOSPHATE CYTIDYLYLTRANSFERASE, CHLOROPLASTIC"/>
    <property type="match status" value="1"/>
</dbReference>
<reference evidence="3 4" key="1">
    <citation type="submission" date="2019-02" db="EMBL/GenBank/DDBJ databases">
        <title>Complete Genome Sequence and Methylome Analysis of free living Spirochaetas.</title>
        <authorList>
            <person name="Fomenkov A."/>
            <person name="Dubinina G."/>
            <person name="Leshcheva N."/>
            <person name="Mikheeva N."/>
            <person name="Grabovich M."/>
            <person name="Vincze T."/>
            <person name="Roberts R.J."/>
        </authorList>
    </citation>
    <scope>NUCLEOTIDE SEQUENCE [LARGE SCALE GENOMIC DNA]</scope>
    <source>
        <strain evidence="3 4">K2</strain>
    </source>
</reference>
<dbReference type="PANTHER" id="PTHR32125">
    <property type="entry name" value="2-C-METHYL-D-ERYTHRITOL 4-PHOSPHATE CYTIDYLYLTRANSFERASE, CHLOROPLASTIC"/>
    <property type="match status" value="1"/>
</dbReference>